<dbReference type="Proteomes" id="UP000230202">
    <property type="component" value="Unassembled WGS sequence"/>
</dbReference>
<dbReference type="InterPro" id="IPR004680">
    <property type="entry name" value="Cit_transptr-like_dom"/>
</dbReference>
<comment type="caution">
    <text evidence="8">The sequence shown here is derived from an EMBL/GenBank/DDBJ whole genome shotgun (WGS) entry which is preliminary data.</text>
</comment>
<evidence type="ECO:0000256" key="3">
    <source>
        <dbReference type="ARBA" id="ARBA00022692"/>
    </source>
</evidence>
<keyword evidence="3 6" id="KW-0812">Transmembrane</keyword>
<evidence type="ECO:0000256" key="5">
    <source>
        <dbReference type="ARBA" id="ARBA00023136"/>
    </source>
</evidence>
<evidence type="ECO:0000256" key="1">
    <source>
        <dbReference type="ARBA" id="ARBA00004141"/>
    </source>
</evidence>
<keyword evidence="4 6" id="KW-1133">Transmembrane helix</keyword>
<name>A0A2N9X731_9NEIS</name>
<keyword evidence="5 6" id="KW-0472">Membrane</keyword>
<feature type="transmembrane region" description="Helical" evidence="6">
    <location>
        <begin position="377"/>
        <end position="404"/>
    </location>
</feature>
<feature type="transmembrane region" description="Helical" evidence="6">
    <location>
        <begin position="60"/>
        <end position="81"/>
    </location>
</feature>
<dbReference type="RefSeq" id="WP_100152113.1">
    <property type="nucleotide sequence ID" value="NZ_MEIL01000027.1"/>
</dbReference>
<feature type="transmembrane region" description="Helical" evidence="6">
    <location>
        <begin position="245"/>
        <end position="262"/>
    </location>
</feature>
<dbReference type="EMBL" id="MEIL01000027">
    <property type="protein sequence ID" value="PIT39445.1"/>
    <property type="molecule type" value="Genomic_DNA"/>
</dbReference>
<evidence type="ECO:0000256" key="4">
    <source>
        <dbReference type="ARBA" id="ARBA00022989"/>
    </source>
</evidence>
<comment type="subcellular location">
    <subcellularLocation>
        <location evidence="1">Membrane</location>
        <topology evidence="1">Multi-pass membrane protein</topology>
    </subcellularLocation>
</comment>
<evidence type="ECO:0000313" key="8">
    <source>
        <dbReference type="EMBL" id="PIT39445.1"/>
    </source>
</evidence>
<feature type="transmembrane region" description="Helical" evidence="6">
    <location>
        <begin position="109"/>
        <end position="134"/>
    </location>
</feature>
<feature type="transmembrane region" description="Helical" evidence="6">
    <location>
        <begin position="6"/>
        <end position="39"/>
    </location>
</feature>
<dbReference type="AlphaFoldDB" id="A0A2N9X731"/>
<dbReference type="Pfam" id="PF03600">
    <property type="entry name" value="CitMHS"/>
    <property type="match status" value="1"/>
</dbReference>
<protein>
    <recommendedName>
        <fullName evidence="7">Citrate transporter-like domain-containing protein</fullName>
    </recommendedName>
</protein>
<organism evidence="8 9">
    <name type="scientific">Snodgrassella alvi</name>
    <dbReference type="NCBI Taxonomy" id="1196083"/>
    <lineage>
        <taxon>Bacteria</taxon>
        <taxon>Pseudomonadati</taxon>
        <taxon>Pseudomonadota</taxon>
        <taxon>Betaproteobacteria</taxon>
        <taxon>Neisseriales</taxon>
        <taxon>Neisseriaceae</taxon>
        <taxon>Snodgrassella</taxon>
    </lineage>
</organism>
<gene>
    <name evidence="8" type="ORF">BHC54_05805</name>
</gene>
<feature type="transmembrane region" description="Helical" evidence="6">
    <location>
        <begin position="354"/>
        <end position="371"/>
    </location>
</feature>
<feature type="transmembrane region" description="Helical" evidence="6">
    <location>
        <begin position="324"/>
        <end position="342"/>
    </location>
</feature>
<feature type="domain" description="Citrate transporter-like" evidence="7">
    <location>
        <begin position="17"/>
        <end position="382"/>
    </location>
</feature>
<proteinExistence type="predicted"/>
<evidence type="ECO:0000256" key="6">
    <source>
        <dbReference type="SAM" id="Phobius"/>
    </source>
</evidence>
<feature type="transmembrane region" description="Helical" evidence="6">
    <location>
        <begin position="187"/>
        <end position="208"/>
    </location>
</feature>
<reference evidence="8" key="1">
    <citation type="journal article" date="2017" name="MBio">
        <title>Type VI secretion-mediated competition in the bee gut microbiome.</title>
        <authorList>
            <person name="Steele M.I."/>
            <person name="Kwong W.K."/>
            <person name="Powell J.E."/>
            <person name="Whiteley M."/>
            <person name="Moran N.A."/>
        </authorList>
    </citation>
    <scope>NUCLEOTIDE SEQUENCE [LARGE SCALE GENOMIC DNA]</scope>
    <source>
        <strain evidence="8">WkB273</strain>
    </source>
</reference>
<evidence type="ECO:0000259" key="7">
    <source>
        <dbReference type="Pfam" id="PF03600"/>
    </source>
</evidence>
<evidence type="ECO:0000256" key="2">
    <source>
        <dbReference type="ARBA" id="ARBA00022448"/>
    </source>
</evidence>
<keyword evidence="2" id="KW-0813">Transport</keyword>
<feature type="transmembrane region" description="Helical" evidence="6">
    <location>
        <begin position="296"/>
        <end position="318"/>
    </location>
</feature>
<feature type="transmembrane region" description="Helical" evidence="6">
    <location>
        <begin position="268"/>
        <end position="284"/>
    </location>
</feature>
<sequence>MSFLQILSLVLLVLILVLSIWRHVNIGLLGFCAAAVMLVASQTYLDNGMASQAQALTAKTVLAHFPGSIVTLLIGVSLLFAHFERSGSLSWITDKVYKTIGNHAMLIPWVGYVFGLFISTAGAFSTATITLLVPITAALGRRLPKIFFICEVAAVVGANTGALSPINPVGMVIKDAASHANVSFNGWQLWLLGTIVSAVTVLILQFIFSPKRMTDSPKGQKPRHGLALLKPIAVDDSEKKQLCPSYAVCSTLAVLLFIVLVVFADADVGLTSISLAVALMLLFPQQSKDFAKKIPWNAVIVISGLLVFIGTMMSVHTMQAVEESLLSMTSNQIILLFIIAYLTTCLSNVESSTIGVISLMTPMIFTIFGGSEHLPLILAACTAPALLSVINPIHIAGTLIVSYTDEQQQDAMFRRLLTIAFFTIPIIPGATMILPAILF</sequence>
<dbReference type="GO" id="GO:0016020">
    <property type="term" value="C:membrane"/>
    <property type="evidence" value="ECO:0007669"/>
    <property type="project" value="UniProtKB-SubCell"/>
</dbReference>
<feature type="transmembrane region" description="Helical" evidence="6">
    <location>
        <begin position="416"/>
        <end position="438"/>
    </location>
</feature>
<dbReference type="GO" id="GO:0055085">
    <property type="term" value="P:transmembrane transport"/>
    <property type="evidence" value="ECO:0007669"/>
    <property type="project" value="InterPro"/>
</dbReference>
<keyword evidence="9" id="KW-1185">Reference proteome</keyword>
<evidence type="ECO:0000313" key="9">
    <source>
        <dbReference type="Proteomes" id="UP000230202"/>
    </source>
</evidence>
<accession>A0A2N9X731</accession>
<feature type="transmembrane region" description="Helical" evidence="6">
    <location>
        <begin position="146"/>
        <end position="167"/>
    </location>
</feature>